<dbReference type="Gene3D" id="2.30.130.30">
    <property type="entry name" value="Hypothetical protein"/>
    <property type="match status" value="1"/>
</dbReference>
<feature type="domain" description="DUF3850" evidence="1">
    <location>
        <begin position="6"/>
        <end position="80"/>
    </location>
</feature>
<dbReference type="EMBL" id="CP019717">
    <property type="protein sequence ID" value="QHZ53390.1"/>
    <property type="molecule type" value="Genomic_DNA"/>
</dbReference>
<evidence type="ECO:0000313" key="2">
    <source>
        <dbReference type="EMBL" id="QHZ53390.1"/>
    </source>
</evidence>
<evidence type="ECO:0000259" key="1">
    <source>
        <dbReference type="Pfam" id="PF12961"/>
    </source>
</evidence>
<sequence length="85" mass="10031">MKPKLHKLKLSPEYFRDVRSGLKTFEVRKNDRSYKLGDLLMLREYNPTTKEFTGEAVLRRVSYMLSDPVYVKEGYVILGLDSSRR</sequence>
<dbReference type="Pfam" id="PF12961">
    <property type="entry name" value="DUF3850"/>
    <property type="match status" value="1"/>
</dbReference>
<dbReference type="SUPFAM" id="SSF88697">
    <property type="entry name" value="PUA domain-like"/>
    <property type="match status" value="1"/>
</dbReference>
<dbReference type="InterPro" id="IPR039440">
    <property type="entry name" value="DUF3850"/>
</dbReference>
<proteinExistence type="predicted"/>
<dbReference type="Proteomes" id="UP000464330">
    <property type="component" value="Chromosome"/>
</dbReference>
<accession>A0A6C0QXT4</accession>
<evidence type="ECO:0000313" key="3">
    <source>
        <dbReference type="Proteomes" id="UP000464330"/>
    </source>
</evidence>
<dbReference type="RefSeq" id="WP_172423696.1">
    <property type="nucleotide sequence ID" value="NZ_CP019717.1"/>
</dbReference>
<gene>
    <name evidence="2" type="ORF">ERICV_04339</name>
</gene>
<organism evidence="2 3">
    <name type="scientific">Paenibacillus larvae subsp. larvae</name>
    <dbReference type="NCBI Taxonomy" id="147375"/>
    <lineage>
        <taxon>Bacteria</taxon>
        <taxon>Bacillati</taxon>
        <taxon>Bacillota</taxon>
        <taxon>Bacilli</taxon>
        <taxon>Bacillales</taxon>
        <taxon>Paenibacillaceae</taxon>
        <taxon>Paenibacillus</taxon>
    </lineage>
</organism>
<name>A0A6C0QXT4_9BACL</name>
<dbReference type="AlphaFoldDB" id="A0A6C0QXT4"/>
<reference evidence="2 3" key="1">
    <citation type="journal article" date="2020" name="Int. J. Med. Microbiol.">
        <title>Discovery of Paenibacillus larvae ERIC V: Phenotypic and genomic comparison to genotypes ERIC I-IV reveal different inventories of virulence factors which correlate with epidemiological prevalences of American Foulbrood.</title>
        <authorList>
            <person name="Beims H."/>
            <person name="Bunk B."/>
            <person name="Erler S."/>
            <person name="Mohr K.I."/>
            <person name="Sproer C."/>
            <person name="Pradella S."/>
            <person name="Gunther G."/>
            <person name="Rohde M."/>
            <person name="von der Ohe W."/>
            <person name="Steinert M."/>
        </authorList>
    </citation>
    <scope>NUCLEOTIDE SEQUENCE [LARGE SCALE GENOMIC DNA]</scope>
    <source>
        <strain evidence="2">Eric_V</strain>
    </source>
</reference>
<dbReference type="InterPro" id="IPR015947">
    <property type="entry name" value="PUA-like_sf"/>
</dbReference>
<protein>
    <recommendedName>
        <fullName evidence="1">DUF3850 domain-containing protein</fullName>
    </recommendedName>
</protein>